<dbReference type="RefSeq" id="XP_025836515.1">
    <property type="nucleotide sequence ID" value="XM_025980730.1"/>
</dbReference>
<dbReference type="GeneID" id="108734009"/>
<name>A0A1W4WA65_AGRPL</name>
<gene>
    <name evidence="9" type="primary">LOC108734009</name>
    <name evidence="10" type="synonym">LOC112906501</name>
    <name evidence="11" type="synonym">LOC112906531</name>
</gene>
<keyword evidence="2 5" id="KW-0812">Transmembrane</keyword>
<organism evidence="8 9">
    <name type="scientific">Agrilus planipennis</name>
    <name type="common">Emerald ash borer</name>
    <name type="synonym">Agrilus marcopoli</name>
    <dbReference type="NCBI Taxonomy" id="224129"/>
    <lineage>
        <taxon>Eukaryota</taxon>
        <taxon>Metazoa</taxon>
        <taxon>Ecdysozoa</taxon>
        <taxon>Arthropoda</taxon>
        <taxon>Hexapoda</taxon>
        <taxon>Insecta</taxon>
        <taxon>Pterygota</taxon>
        <taxon>Neoptera</taxon>
        <taxon>Endopterygota</taxon>
        <taxon>Coleoptera</taxon>
        <taxon>Polyphaga</taxon>
        <taxon>Elateriformia</taxon>
        <taxon>Buprestoidea</taxon>
        <taxon>Buprestidae</taxon>
        <taxon>Agrilinae</taxon>
        <taxon>Agrilus</taxon>
    </lineage>
</organism>
<dbReference type="PANTHER" id="PTHR12428:SF65">
    <property type="entry name" value="CYTOCHROME C OXIDASE ASSEMBLY PROTEIN COX18, MITOCHONDRIAL"/>
    <property type="match status" value="1"/>
</dbReference>
<evidence type="ECO:0000313" key="9">
    <source>
        <dbReference type="RefSeq" id="XP_018320886.2"/>
    </source>
</evidence>
<evidence type="ECO:0000259" key="7">
    <source>
        <dbReference type="Pfam" id="PF02096"/>
    </source>
</evidence>
<keyword evidence="4 6" id="KW-0472">Membrane</keyword>
<proteinExistence type="inferred from homology"/>
<evidence type="ECO:0000256" key="1">
    <source>
        <dbReference type="ARBA" id="ARBA00004141"/>
    </source>
</evidence>
<keyword evidence="3 6" id="KW-1133">Transmembrane helix</keyword>
<dbReference type="Proteomes" id="UP000192223">
    <property type="component" value="Unplaced"/>
</dbReference>
<evidence type="ECO:0000313" key="10">
    <source>
        <dbReference type="RefSeq" id="XP_025836515.1"/>
    </source>
</evidence>
<dbReference type="InterPro" id="IPR001708">
    <property type="entry name" value="YidC/ALB3/OXA1/COX18"/>
</dbReference>
<evidence type="ECO:0000256" key="4">
    <source>
        <dbReference type="ARBA" id="ARBA00023136"/>
    </source>
</evidence>
<dbReference type="RefSeq" id="XP_018320886.2">
    <property type="nucleotide sequence ID" value="XM_018465384.2"/>
</dbReference>
<dbReference type="InterPro" id="IPR028055">
    <property type="entry name" value="YidC/Oxa/ALB_C"/>
</dbReference>
<protein>
    <submittedName>
        <fullName evidence="9 10 11">Cytochrome c oxidase assembly protein COX18, mitochondrial</fullName>
    </submittedName>
</protein>
<accession>A0A1W4WA65</accession>
<dbReference type="KEGG" id="apln:112906531"/>
<dbReference type="CDD" id="cd20069">
    <property type="entry name" value="5TM_Oxa1-like"/>
    <property type="match status" value="1"/>
</dbReference>
<dbReference type="KEGG" id="apln:112906501"/>
<keyword evidence="8" id="KW-1185">Reference proteome</keyword>
<feature type="domain" description="Membrane insertase YidC/Oxa/ALB C-terminal" evidence="7">
    <location>
        <begin position="98"/>
        <end position="314"/>
    </location>
</feature>
<dbReference type="GO" id="GO:0033617">
    <property type="term" value="P:mitochondrial respiratory chain complex IV assembly"/>
    <property type="evidence" value="ECO:0007669"/>
    <property type="project" value="TreeGrafter"/>
</dbReference>
<dbReference type="RefSeq" id="XP_025836582.1">
    <property type="nucleotide sequence ID" value="XM_025980797.1"/>
</dbReference>
<dbReference type="Pfam" id="PF02096">
    <property type="entry name" value="60KD_IMP"/>
    <property type="match status" value="1"/>
</dbReference>
<comment type="subcellular location">
    <subcellularLocation>
        <location evidence="1 5">Membrane</location>
        <topology evidence="1 5">Multi-pass membrane protein</topology>
    </subcellularLocation>
</comment>
<dbReference type="PANTHER" id="PTHR12428">
    <property type="entry name" value="OXA1"/>
    <property type="match status" value="1"/>
</dbReference>
<feature type="transmembrane region" description="Helical" evidence="6">
    <location>
        <begin position="220"/>
        <end position="237"/>
    </location>
</feature>
<dbReference type="KEGG" id="apln:108734009"/>
<dbReference type="GO" id="GO:0005743">
    <property type="term" value="C:mitochondrial inner membrane"/>
    <property type="evidence" value="ECO:0007669"/>
    <property type="project" value="TreeGrafter"/>
</dbReference>
<comment type="similarity">
    <text evidence="5">Belongs to the OXA1/ALB3/YidC family.</text>
</comment>
<feature type="transmembrane region" description="Helical" evidence="6">
    <location>
        <begin position="243"/>
        <end position="262"/>
    </location>
</feature>
<reference evidence="9 10" key="1">
    <citation type="submission" date="2025-04" db="UniProtKB">
        <authorList>
            <consortium name="RefSeq"/>
        </authorList>
    </citation>
    <scope>IDENTIFICATION</scope>
    <source>
        <tissue evidence="9 10">Entire body</tissue>
    </source>
</reference>
<dbReference type="GO" id="GO:0032979">
    <property type="term" value="P:protein insertion into mitochondrial inner membrane from matrix"/>
    <property type="evidence" value="ECO:0007669"/>
    <property type="project" value="TreeGrafter"/>
</dbReference>
<feature type="transmembrane region" description="Helical" evidence="6">
    <location>
        <begin position="186"/>
        <end position="208"/>
    </location>
</feature>
<dbReference type="STRING" id="224129.A0A1W4WA65"/>
<sequence length="366" mass="41562">MSYCKILRSNLNFQKAHLSSCQVQFRHCLKPALGRQILYSPCGPLLIYLNNRQFTFKSTVEDLAKTQAGIFKSISESTPVGYIQQFLVDVHDKTGLPWWASIVLTTIIFRTCITVPLAVYQQYILAKIENINLEMKGLAEELKKELAVAIKLYNWDERQAKFHFRKSIKKQWNNLIVRENCHPFKAGLLMIFQIPLWICLSVSLRNLVYMLPNRDLGAELNFIGLTVGGFGWIPNLTVSDSTFIFPVTLGLLNLAIVEVQMLSRRNVPSKFQKGITNLFRGLSVLIIPVSACVPSCLILYWTTSTAFGLIQNLTLLSPTVRRFCGIPQAPSELAKPYSHITLGLKSRFNVLKEFSVLNTFKNNKIK</sequence>
<evidence type="ECO:0000256" key="3">
    <source>
        <dbReference type="ARBA" id="ARBA00022989"/>
    </source>
</evidence>
<dbReference type="AlphaFoldDB" id="A0A1W4WA65"/>
<evidence type="ECO:0000313" key="11">
    <source>
        <dbReference type="RefSeq" id="XP_025836582.1"/>
    </source>
</evidence>
<evidence type="ECO:0000256" key="6">
    <source>
        <dbReference type="SAM" id="Phobius"/>
    </source>
</evidence>
<evidence type="ECO:0000256" key="2">
    <source>
        <dbReference type="ARBA" id="ARBA00022692"/>
    </source>
</evidence>
<dbReference type="GO" id="GO:0032977">
    <property type="term" value="F:membrane insertase activity"/>
    <property type="evidence" value="ECO:0007669"/>
    <property type="project" value="InterPro"/>
</dbReference>
<dbReference type="OrthoDB" id="2148490at2759"/>
<evidence type="ECO:0000313" key="8">
    <source>
        <dbReference type="Proteomes" id="UP000192223"/>
    </source>
</evidence>
<feature type="transmembrane region" description="Helical" evidence="6">
    <location>
        <begin position="282"/>
        <end position="301"/>
    </location>
</feature>
<evidence type="ECO:0000256" key="5">
    <source>
        <dbReference type="RuleBase" id="RU003945"/>
    </source>
</evidence>